<dbReference type="GO" id="GO:0015833">
    <property type="term" value="P:peptide transport"/>
    <property type="evidence" value="ECO:0007669"/>
    <property type="project" value="InterPro"/>
</dbReference>
<evidence type="ECO:0000256" key="5">
    <source>
        <dbReference type="ARBA" id="ARBA00022741"/>
    </source>
</evidence>
<dbReference type="NCBIfam" id="NF007739">
    <property type="entry name" value="PRK10419.1"/>
    <property type="match status" value="2"/>
</dbReference>
<dbReference type="EC" id="7.4.2.9" evidence="8"/>
<dbReference type="GO" id="GO:0005886">
    <property type="term" value="C:plasma membrane"/>
    <property type="evidence" value="ECO:0007669"/>
    <property type="project" value="UniProtKB-SubCell"/>
</dbReference>
<evidence type="ECO:0000256" key="7">
    <source>
        <dbReference type="ARBA" id="ARBA00023136"/>
    </source>
</evidence>
<evidence type="ECO:0000256" key="1">
    <source>
        <dbReference type="ARBA" id="ARBA00004417"/>
    </source>
</evidence>
<feature type="domain" description="ABC transporter" evidence="10">
    <location>
        <begin position="283"/>
        <end position="534"/>
    </location>
</feature>
<accession>M7PGC4</accession>
<dbReference type="STRING" id="1286106.MPL1_07293"/>
<comment type="subcellular location">
    <subcellularLocation>
        <location evidence="1">Cell inner membrane</location>
        <topology evidence="1">Peripheral membrane protein</topology>
    </subcellularLocation>
</comment>
<dbReference type="NCBIfam" id="NF008453">
    <property type="entry name" value="PRK11308.1"/>
    <property type="match status" value="2"/>
</dbReference>
<organism evidence="11 12">
    <name type="scientific">Methylophaga lonarensis MPL</name>
    <dbReference type="NCBI Taxonomy" id="1286106"/>
    <lineage>
        <taxon>Bacteria</taxon>
        <taxon>Pseudomonadati</taxon>
        <taxon>Pseudomonadota</taxon>
        <taxon>Gammaproteobacteria</taxon>
        <taxon>Thiotrichales</taxon>
        <taxon>Piscirickettsiaceae</taxon>
        <taxon>Methylophaga</taxon>
    </lineage>
</organism>
<proteinExistence type="inferred from homology"/>
<dbReference type="InterPro" id="IPR027417">
    <property type="entry name" value="P-loop_NTPase"/>
</dbReference>
<dbReference type="InterPro" id="IPR003439">
    <property type="entry name" value="ABC_transporter-like_ATP-bd"/>
</dbReference>
<comment type="catalytic activity">
    <reaction evidence="9">
        <text>a dipeptide(out) + ATP + H2O = a dipeptide(in) + ADP + phosphate + H(+)</text>
        <dbReference type="Rhea" id="RHEA:23120"/>
        <dbReference type="ChEBI" id="CHEBI:15377"/>
        <dbReference type="ChEBI" id="CHEBI:15378"/>
        <dbReference type="ChEBI" id="CHEBI:30616"/>
        <dbReference type="ChEBI" id="CHEBI:43474"/>
        <dbReference type="ChEBI" id="CHEBI:90799"/>
        <dbReference type="ChEBI" id="CHEBI:456216"/>
        <dbReference type="EC" id="7.4.2.9"/>
    </reaction>
</comment>
<reference evidence="11 12" key="1">
    <citation type="journal article" date="2013" name="Genome Announc.">
        <title>Draft Genome Sequence of Methylophaga lonarensis MPLT, a Haloalkaliphilic (Non-Methane-Utilizing) Methylotroph.</title>
        <authorList>
            <person name="Shetty S.A."/>
            <person name="Marathe N.P."/>
            <person name="Munot H."/>
            <person name="Antony C.P."/>
            <person name="Dhotre D.P."/>
            <person name="Murrell J.C."/>
            <person name="Shouche Y.S."/>
        </authorList>
    </citation>
    <scope>NUCLEOTIDE SEQUENCE [LARGE SCALE GENOMIC DNA]</scope>
    <source>
        <strain evidence="11 12">MPL</strain>
    </source>
</reference>
<feature type="domain" description="ABC transporter" evidence="10">
    <location>
        <begin position="5"/>
        <end position="262"/>
    </location>
</feature>
<dbReference type="Pfam" id="PF08352">
    <property type="entry name" value="oligo_HPY"/>
    <property type="match status" value="2"/>
</dbReference>
<dbReference type="eggNOG" id="COG4172">
    <property type="taxonomic scope" value="Bacteria"/>
</dbReference>
<dbReference type="SUPFAM" id="SSF52540">
    <property type="entry name" value="P-loop containing nucleoside triphosphate hydrolases"/>
    <property type="match status" value="2"/>
</dbReference>
<sequence length="553" mass="61276">MSCLLQIDQLVTELGEGDSWMRAVDGISLTVEAGQTCCLVGESGSGKSVTALSVMGLLPYGRYRHPEGRIRLFDQQGGSEELLLAEESLLRKVRGGRIGMIFQEPMTSLNPVLTIGEQLEEVLQLHQPELDVTERKQRVINALKEVRIPQAESRVNEYPHRLSGGQRQRVMIAMALICEPDLLIADEPTTALDVTVQAEILKLMRELQQKHGMGMLFITHDFGVVAQIADTVGVMRKGKLVESGPAAEVLTQPKHEYTQSLIAALPERLPKPSRPSVQHDTLLEVRDLSVYFPVRRGLMRRVVDNFKAVDQVSLKVNSGEVVALVGESGCGKTTLGRALLRLQDVTAGSIFLQGQDITHLAAKSLRSLRRQMQVVFQDPGSSLNPRLPIFTTLVEPMRVHGVGRDDEERTQRAAALLDRVEMPTDSLWRYPHEFSGGQRQRLAIARALVLEPKFILCDEITSALDVSVQAGILRLLRRLVDEEGLGMLFITHNMGVVEYLADRMAVMHSGKLVETGVTESVLKSPENDYTRDLLAAVPRLDDSLQLRWGSTAV</sequence>
<evidence type="ECO:0000313" key="12">
    <source>
        <dbReference type="Proteomes" id="UP000012019"/>
    </source>
</evidence>
<evidence type="ECO:0000256" key="6">
    <source>
        <dbReference type="ARBA" id="ARBA00022840"/>
    </source>
</evidence>
<dbReference type="GO" id="GO:0005524">
    <property type="term" value="F:ATP binding"/>
    <property type="evidence" value="ECO:0007669"/>
    <property type="project" value="UniProtKB-KW"/>
</dbReference>
<dbReference type="Gene3D" id="3.40.50.300">
    <property type="entry name" value="P-loop containing nucleotide triphosphate hydrolases"/>
    <property type="match status" value="2"/>
</dbReference>
<evidence type="ECO:0000313" key="11">
    <source>
        <dbReference type="EMBL" id="EMR12935.1"/>
    </source>
</evidence>
<dbReference type="Proteomes" id="UP000012019">
    <property type="component" value="Unassembled WGS sequence"/>
</dbReference>
<dbReference type="PANTHER" id="PTHR43297:SF2">
    <property type="entry name" value="DIPEPTIDE TRANSPORT ATP-BINDING PROTEIN DPPD"/>
    <property type="match status" value="1"/>
</dbReference>
<dbReference type="FunFam" id="3.40.50.300:FF:000016">
    <property type="entry name" value="Oligopeptide ABC transporter ATP-binding component"/>
    <property type="match status" value="1"/>
</dbReference>
<dbReference type="SMART" id="SM00382">
    <property type="entry name" value="AAA"/>
    <property type="match status" value="2"/>
</dbReference>
<dbReference type="GO" id="GO:0055085">
    <property type="term" value="P:transmembrane transport"/>
    <property type="evidence" value="ECO:0007669"/>
    <property type="project" value="UniProtKB-ARBA"/>
</dbReference>
<evidence type="ECO:0000256" key="4">
    <source>
        <dbReference type="ARBA" id="ARBA00022475"/>
    </source>
</evidence>
<comment type="similarity">
    <text evidence="2">Belongs to the ABC transporter superfamily.</text>
</comment>
<dbReference type="GO" id="GO:0016887">
    <property type="term" value="F:ATP hydrolysis activity"/>
    <property type="evidence" value="ECO:0007669"/>
    <property type="project" value="InterPro"/>
</dbReference>
<protein>
    <recommendedName>
        <fullName evidence="8">ABC-type dipeptide transporter</fullName>
        <ecNumber evidence="8">7.4.2.9</ecNumber>
    </recommendedName>
</protein>
<dbReference type="InterPro" id="IPR013563">
    <property type="entry name" value="Oligopep_ABC_C"/>
</dbReference>
<dbReference type="RefSeq" id="WP_009726447.1">
    <property type="nucleotide sequence ID" value="NZ_APHR01000037.1"/>
</dbReference>
<evidence type="ECO:0000256" key="2">
    <source>
        <dbReference type="ARBA" id="ARBA00005417"/>
    </source>
</evidence>
<keyword evidence="12" id="KW-1185">Reference proteome</keyword>
<dbReference type="CDD" id="cd03257">
    <property type="entry name" value="ABC_NikE_OppD_transporters"/>
    <property type="match status" value="2"/>
</dbReference>
<gene>
    <name evidence="11" type="ORF">MPL1_07293</name>
</gene>
<dbReference type="EMBL" id="APHR01000037">
    <property type="protein sequence ID" value="EMR12935.1"/>
    <property type="molecule type" value="Genomic_DNA"/>
</dbReference>
<evidence type="ECO:0000259" key="10">
    <source>
        <dbReference type="PROSITE" id="PS50893"/>
    </source>
</evidence>
<keyword evidence="4" id="KW-1003">Cell membrane</keyword>
<name>M7PGC4_9GAMM</name>
<dbReference type="PROSITE" id="PS00211">
    <property type="entry name" value="ABC_TRANSPORTER_1"/>
    <property type="match status" value="2"/>
</dbReference>
<dbReference type="PANTHER" id="PTHR43297">
    <property type="entry name" value="OLIGOPEPTIDE TRANSPORT ATP-BINDING PROTEIN APPD"/>
    <property type="match status" value="1"/>
</dbReference>
<dbReference type="AlphaFoldDB" id="M7PGC4"/>
<comment type="caution">
    <text evidence="11">The sequence shown here is derived from an EMBL/GenBank/DDBJ whole genome shotgun (WGS) entry which is preliminary data.</text>
</comment>
<dbReference type="Pfam" id="PF00005">
    <property type="entry name" value="ABC_tran"/>
    <property type="match status" value="2"/>
</dbReference>
<keyword evidence="3" id="KW-0813">Transport</keyword>
<dbReference type="PROSITE" id="PS50893">
    <property type="entry name" value="ABC_TRANSPORTER_2"/>
    <property type="match status" value="2"/>
</dbReference>
<keyword evidence="7" id="KW-0472">Membrane</keyword>
<keyword evidence="6" id="KW-0067">ATP-binding</keyword>
<dbReference type="PATRIC" id="fig|1286106.3.peg.1462"/>
<dbReference type="InterPro" id="IPR017871">
    <property type="entry name" value="ABC_transporter-like_CS"/>
</dbReference>
<dbReference type="InterPro" id="IPR003593">
    <property type="entry name" value="AAA+_ATPase"/>
</dbReference>
<evidence type="ECO:0000256" key="9">
    <source>
        <dbReference type="ARBA" id="ARBA00047356"/>
    </source>
</evidence>
<evidence type="ECO:0000256" key="3">
    <source>
        <dbReference type="ARBA" id="ARBA00022448"/>
    </source>
</evidence>
<keyword evidence="5" id="KW-0547">Nucleotide-binding</keyword>
<evidence type="ECO:0000256" key="8">
    <source>
        <dbReference type="ARBA" id="ARBA00038852"/>
    </source>
</evidence>
<dbReference type="InterPro" id="IPR050388">
    <property type="entry name" value="ABC_Ni/Peptide_Import"/>
</dbReference>